<sequence>MPSIFSLSKMAESLSTSRKGSSPGSQHSSPSKLIFSKPDALRAPLKIAIPLPQLLSSPAQFKHRRRSLTRDFSSDSDSEGASPSSLSSSDYEAPTTPCLKASAVSPSSNPTVTIRCTESLSCPPSSTSSSSSSEEFPLASPISSPSAIVVDDLEAFGITKSQHGLSQARGSFYISPPTIPPTSSSSPESASEKVLRTVQASVGPDLQSATGRPRYHHRGSAHAQTVHHHHIGPFQFLESLNDGSYGAAYAAKDLATGRVLCLKVCMKDRARSREHHYEGSDSGRSDSESSSNNSFRADCDFVYGMRAELLAYKRIAAASEQQRTFLMELHAVLQDPERVVFVMDLMESDMFSVLASASPPPTVRRWIAQIALGIDALHNMGVIHRDIKPENILLVPGASQAFVRITDFTNAWVHEDPLVPLKWWKNYSKRYIGTREYLAPEIYRREWYGLTVDWWALGCLVYDLLVGDALFPDERAINFYIGWRREGKAAQSYLAYRANFLDEDEIELMAGLLALEPHKRFRLEHLEKQSFFTETVHEGKMNVFDEVRGISTNTIRKRMNRVWSNCDKDLNLVNESLKDEPLCFATALHGSRYGFTSSHSKREEANIAFEDLRWINPDGVLAGH</sequence>
<dbReference type="EMBL" id="MU274914">
    <property type="protein sequence ID" value="KAI0088378.1"/>
    <property type="molecule type" value="Genomic_DNA"/>
</dbReference>
<evidence type="ECO:0000313" key="1">
    <source>
        <dbReference type="EMBL" id="KAI0088378.1"/>
    </source>
</evidence>
<reference evidence="1" key="1">
    <citation type="journal article" date="2021" name="Environ. Microbiol.">
        <title>Gene family expansions and transcriptome signatures uncover fungal adaptations to wood decay.</title>
        <authorList>
            <person name="Hage H."/>
            <person name="Miyauchi S."/>
            <person name="Viragh M."/>
            <person name="Drula E."/>
            <person name="Min B."/>
            <person name="Chaduli D."/>
            <person name="Navarro D."/>
            <person name="Favel A."/>
            <person name="Norest M."/>
            <person name="Lesage-Meessen L."/>
            <person name="Balint B."/>
            <person name="Merenyi Z."/>
            <person name="de Eugenio L."/>
            <person name="Morin E."/>
            <person name="Martinez A.T."/>
            <person name="Baldrian P."/>
            <person name="Stursova M."/>
            <person name="Martinez M.J."/>
            <person name="Novotny C."/>
            <person name="Magnuson J.K."/>
            <person name="Spatafora J.W."/>
            <person name="Maurice S."/>
            <person name="Pangilinan J."/>
            <person name="Andreopoulos W."/>
            <person name="LaButti K."/>
            <person name="Hundley H."/>
            <person name="Na H."/>
            <person name="Kuo A."/>
            <person name="Barry K."/>
            <person name="Lipzen A."/>
            <person name="Henrissat B."/>
            <person name="Riley R."/>
            <person name="Ahrendt S."/>
            <person name="Nagy L.G."/>
            <person name="Grigoriev I.V."/>
            <person name="Martin F."/>
            <person name="Rosso M.N."/>
        </authorList>
    </citation>
    <scope>NUCLEOTIDE SEQUENCE</scope>
    <source>
        <strain evidence="1">CBS 384.51</strain>
    </source>
</reference>
<name>A0ACB8U1Z2_9APHY</name>
<keyword evidence="2" id="KW-1185">Reference proteome</keyword>
<proteinExistence type="predicted"/>
<comment type="caution">
    <text evidence="1">The sequence shown here is derived from an EMBL/GenBank/DDBJ whole genome shotgun (WGS) entry which is preliminary data.</text>
</comment>
<protein>
    <submittedName>
        <fullName evidence="1">Kinase-like domain-containing protein</fullName>
    </submittedName>
</protein>
<accession>A0ACB8U1Z2</accession>
<organism evidence="1 2">
    <name type="scientific">Irpex rosettiformis</name>
    <dbReference type="NCBI Taxonomy" id="378272"/>
    <lineage>
        <taxon>Eukaryota</taxon>
        <taxon>Fungi</taxon>
        <taxon>Dikarya</taxon>
        <taxon>Basidiomycota</taxon>
        <taxon>Agaricomycotina</taxon>
        <taxon>Agaricomycetes</taxon>
        <taxon>Polyporales</taxon>
        <taxon>Irpicaceae</taxon>
        <taxon>Irpex</taxon>
    </lineage>
</organism>
<gene>
    <name evidence="1" type="ORF">BDY19DRAFT_195309</name>
</gene>
<evidence type="ECO:0000313" key="2">
    <source>
        <dbReference type="Proteomes" id="UP001055072"/>
    </source>
</evidence>
<dbReference type="Proteomes" id="UP001055072">
    <property type="component" value="Unassembled WGS sequence"/>
</dbReference>